<name>A0A918KB90_9GAMM</name>
<evidence type="ECO:0000313" key="3">
    <source>
        <dbReference type="Proteomes" id="UP000626148"/>
    </source>
</evidence>
<dbReference type="PANTHER" id="PTHR40590">
    <property type="entry name" value="CYTOPLASMIC PROTEIN-RELATED"/>
    <property type="match status" value="1"/>
</dbReference>
<sequence length="283" mass="31877">MTLITRALIVLLALTATTQAAPIWQAEGSNTVYFFGTFHLLRHSDHPLPDVYQATFDQCDRLWLETDLDAMENPELMLQIQDAMRLPSGRLLNNELSPDVFESLKKEAANQGLPIAILLPLKPWAAGVILSTTAMTNLGFQPQYGIDTHLHQQAKAKDLPVRYLETPMEQFNFLNQAGELDADTFIEQTLTELNTMERLITDMVQAWKSGDLNTLYQVAGLNEYPGLEAILIHQRNQNWLDILLELDDKTATECIAVGALHLQGKQGLLKQFEDAEYTVNQLE</sequence>
<dbReference type="InterPro" id="IPR047111">
    <property type="entry name" value="YbaP-like"/>
</dbReference>
<dbReference type="AlphaFoldDB" id="A0A918KB90"/>
<dbReference type="InterPro" id="IPR002816">
    <property type="entry name" value="TraB/PrgY/GumN_fam"/>
</dbReference>
<comment type="caution">
    <text evidence="2">The sequence shown here is derived from an EMBL/GenBank/DDBJ whole genome shotgun (WGS) entry which is preliminary data.</text>
</comment>
<dbReference type="Pfam" id="PF01963">
    <property type="entry name" value="TraB_PrgY_gumN"/>
    <property type="match status" value="1"/>
</dbReference>
<accession>A0A918KB90</accession>
<gene>
    <name evidence="2" type="ORF">GCM10007392_24470</name>
</gene>
<dbReference type="RefSeq" id="WP_189608945.1">
    <property type="nucleotide sequence ID" value="NZ_BMXR01000005.1"/>
</dbReference>
<protein>
    <submittedName>
        <fullName evidence="2">TraB/GumN family protein</fullName>
    </submittedName>
</protein>
<reference evidence="2" key="2">
    <citation type="submission" date="2020-09" db="EMBL/GenBank/DDBJ databases">
        <authorList>
            <person name="Sun Q."/>
            <person name="Kim S."/>
        </authorList>
    </citation>
    <scope>NUCLEOTIDE SEQUENCE</scope>
    <source>
        <strain evidence="2">KCTC 22169</strain>
    </source>
</reference>
<evidence type="ECO:0000313" key="2">
    <source>
        <dbReference type="EMBL" id="GGX55829.1"/>
    </source>
</evidence>
<feature type="signal peptide" evidence="1">
    <location>
        <begin position="1"/>
        <end position="20"/>
    </location>
</feature>
<keyword evidence="1" id="KW-0732">Signal</keyword>
<reference evidence="2" key="1">
    <citation type="journal article" date="2014" name="Int. J. Syst. Evol. Microbiol.">
        <title>Complete genome sequence of Corynebacterium casei LMG S-19264T (=DSM 44701T), isolated from a smear-ripened cheese.</title>
        <authorList>
            <consortium name="US DOE Joint Genome Institute (JGI-PGF)"/>
            <person name="Walter F."/>
            <person name="Albersmeier A."/>
            <person name="Kalinowski J."/>
            <person name="Ruckert C."/>
        </authorList>
    </citation>
    <scope>NUCLEOTIDE SEQUENCE</scope>
    <source>
        <strain evidence="2">KCTC 22169</strain>
    </source>
</reference>
<organism evidence="2 3">
    <name type="scientific">Saccharospirillum salsuginis</name>
    <dbReference type="NCBI Taxonomy" id="418750"/>
    <lineage>
        <taxon>Bacteria</taxon>
        <taxon>Pseudomonadati</taxon>
        <taxon>Pseudomonadota</taxon>
        <taxon>Gammaproteobacteria</taxon>
        <taxon>Oceanospirillales</taxon>
        <taxon>Saccharospirillaceae</taxon>
        <taxon>Saccharospirillum</taxon>
    </lineage>
</organism>
<keyword evidence="3" id="KW-1185">Reference proteome</keyword>
<feature type="chain" id="PRO_5037600161" evidence="1">
    <location>
        <begin position="21"/>
        <end position="283"/>
    </location>
</feature>
<dbReference type="Proteomes" id="UP000626148">
    <property type="component" value="Unassembled WGS sequence"/>
</dbReference>
<dbReference type="CDD" id="cd14789">
    <property type="entry name" value="Tiki"/>
    <property type="match status" value="1"/>
</dbReference>
<dbReference type="PANTHER" id="PTHR40590:SF1">
    <property type="entry name" value="CYTOPLASMIC PROTEIN"/>
    <property type="match status" value="1"/>
</dbReference>
<dbReference type="EMBL" id="BMXR01000005">
    <property type="protein sequence ID" value="GGX55829.1"/>
    <property type="molecule type" value="Genomic_DNA"/>
</dbReference>
<proteinExistence type="predicted"/>
<evidence type="ECO:0000256" key="1">
    <source>
        <dbReference type="SAM" id="SignalP"/>
    </source>
</evidence>